<keyword evidence="1" id="KW-0812">Transmembrane</keyword>
<feature type="transmembrane region" description="Helical" evidence="1">
    <location>
        <begin position="92"/>
        <end position="112"/>
    </location>
</feature>
<feature type="transmembrane region" description="Helical" evidence="1">
    <location>
        <begin position="149"/>
        <end position="170"/>
    </location>
</feature>
<dbReference type="AlphaFoldDB" id="A0AAV7YY87"/>
<dbReference type="PANTHER" id="PTHR14969:SF13">
    <property type="entry name" value="AT30094P"/>
    <property type="match status" value="1"/>
</dbReference>
<keyword evidence="1" id="KW-1133">Transmembrane helix</keyword>
<evidence type="ECO:0000256" key="1">
    <source>
        <dbReference type="SAM" id="Phobius"/>
    </source>
</evidence>
<dbReference type="Proteomes" id="UP001146793">
    <property type="component" value="Unassembled WGS sequence"/>
</dbReference>
<sequence length="221" mass="25799">MKKSDRISFFFGIVSICAPNLGFFSYLMVYCSFLFYYIGIANTICFFVLRRLTFFLIIFWGVLIAIWNEAILKNIIRQPRPEGACRSSYGMPSGHSVFAIFFLVWAILEIIFGTRKKWRPGTKVAVIFVFLINTVLIPYSRVYLGYHTVAQVIVGSICGAVYAILVYLVLTKYRVKIKKWIWKLKFVRRYGLVDDYLREGERPAHKQNIKRKTLDLEINND</sequence>
<dbReference type="SUPFAM" id="SSF48317">
    <property type="entry name" value="Acid phosphatase/Vanadium-dependent haloperoxidase"/>
    <property type="match status" value="1"/>
</dbReference>
<dbReference type="Pfam" id="PF01569">
    <property type="entry name" value="PAP2"/>
    <property type="match status" value="1"/>
</dbReference>
<dbReference type="EMBL" id="JANTQA010000047">
    <property type="protein sequence ID" value="KAJ3432693.1"/>
    <property type="molecule type" value="Genomic_DNA"/>
</dbReference>
<reference evidence="3" key="1">
    <citation type="submission" date="2022-08" db="EMBL/GenBank/DDBJ databases">
        <title>Novel sulphate-reducing endosymbionts in the free-living metamonad Anaeramoeba.</title>
        <authorList>
            <person name="Jerlstrom-Hultqvist J."/>
            <person name="Cepicka I."/>
            <person name="Gallot-Lavallee L."/>
            <person name="Salas-Leiva D."/>
            <person name="Curtis B.A."/>
            <person name="Zahonova K."/>
            <person name="Pipaliya S."/>
            <person name="Dacks J."/>
            <person name="Roger A.J."/>
        </authorList>
    </citation>
    <scope>NUCLEOTIDE SEQUENCE</scope>
    <source>
        <strain evidence="3">Busselton2</strain>
    </source>
</reference>
<proteinExistence type="predicted"/>
<feature type="transmembrane region" description="Helical" evidence="1">
    <location>
        <begin position="33"/>
        <end position="49"/>
    </location>
</feature>
<evidence type="ECO:0000313" key="4">
    <source>
        <dbReference type="Proteomes" id="UP001146793"/>
    </source>
</evidence>
<dbReference type="SMART" id="SM00014">
    <property type="entry name" value="acidPPc"/>
    <property type="match status" value="1"/>
</dbReference>
<evidence type="ECO:0000313" key="3">
    <source>
        <dbReference type="EMBL" id="KAJ3432693.1"/>
    </source>
</evidence>
<feature type="transmembrane region" description="Helical" evidence="1">
    <location>
        <begin position="54"/>
        <end position="72"/>
    </location>
</feature>
<gene>
    <name evidence="3" type="ORF">M0812_21636</name>
</gene>
<dbReference type="InterPro" id="IPR036938">
    <property type="entry name" value="PAP2/HPO_sf"/>
</dbReference>
<evidence type="ECO:0000259" key="2">
    <source>
        <dbReference type="SMART" id="SM00014"/>
    </source>
</evidence>
<dbReference type="Gene3D" id="1.20.144.10">
    <property type="entry name" value="Phosphatidic acid phosphatase type 2/haloperoxidase"/>
    <property type="match status" value="1"/>
</dbReference>
<dbReference type="InterPro" id="IPR000326">
    <property type="entry name" value="PAP2/HPO"/>
</dbReference>
<accession>A0AAV7YY87</accession>
<protein>
    <submittedName>
        <fullName evidence="3">Dolichyldiphosphatase</fullName>
    </submittedName>
</protein>
<feature type="domain" description="Phosphatidic acid phosphatase type 2/haloperoxidase" evidence="2">
    <location>
        <begin position="54"/>
        <end position="167"/>
    </location>
</feature>
<feature type="transmembrane region" description="Helical" evidence="1">
    <location>
        <begin position="7"/>
        <end position="27"/>
    </location>
</feature>
<name>A0AAV7YY87_9EUKA</name>
<keyword evidence="1" id="KW-0472">Membrane</keyword>
<feature type="transmembrane region" description="Helical" evidence="1">
    <location>
        <begin position="124"/>
        <end position="143"/>
    </location>
</feature>
<dbReference type="GO" id="GO:0042392">
    <property type="term" value="F:sphingosine-1-phosphate phosphatase activity"/>
    <property type="evidence" value="ECO:0007669"/>
    <property type="project" value="TreeGrafter"/>
</dbReference>
<dbReference type="PANTHER" id="PTHR14969">
    <property type="entry name" value="SPHINGOSINE-1-PHOSPHATE PHOSPHOHYDROLASE"/>
    <property type="match status" value="1"/>
</dbReference>
<organism evidence="3 4">
    <name type="scientific">Anaeramoeba flamelloides</name>
    <dbReference type="NCBI Taxonomy" id="1746091"/>
    <lineage>
        <taxon>Eukaryota</taxon>
        <taxon>Metamonada</taxon>
        <taxon>Anaeramoebidae</taxon>
        <taxon>Anaeramoeba</taxon>
    </lineage>
</organism>
<comment type="caution">
    <text evidence="3">The sequence shown here is derived from an EMBL/GenBank/DDBJ whole genome shotgun (WGS) entry which is preliminary data.</text>
</comment>